<dbReference type="EMBL" id="PGOL01003663">
    <property type="protein sequence ID" value="PKI40140.1"/>
    <property type="molecule type" value="Genomic_DNA"/>
</dbReference>
<keyword evidence="2" id="KW-1185">Reference proteome</keyword>
<name>A0A2I0I8Z5_PUNGR</name>
<dbReference type="Proteomes" id="UP000233551">
    <property type="component" value="Unassembled WGS sequence"/>
</dbReference>
<evidence type="ECO:0000313" key="2">
    <source>
        <dbReference type="Proteomes" id="UP000233551"/>
    </source>
</evidence>
<organism evidence="1 2">
    <name type="scientific">Punica granatum</name>
    <name type="common">Pomegranate</name>
    <dbReference type="NCBI Taxonomy" id="22663"/>
    <lineage>
        <taxon>Eukaryota</taxon>
        <taxon>Viridiplantae</taxon>
        <taxon>Streptophyta</taxon>
        <taxon>Embryophyta</taxon>
        <taxon>Tracheophyta</taxon>
        <taxon>Spermatophyta</taxon>
        <taxon>Magnoliopsida</taxon>
        <taxon>eudicotyledons</taxon>
        <taxon>Gunneridae</taxon>
        <taxon>Pentapetalae</taxon>
        <taxon>rosids</taxon>
        <taxon>malvids</taxon>
        <taxon>Myrtales</taxon>
        <taxon>Lythraceae</taxon>
        <taxon>Punica</taxon>
    </lineage>
</organism>
<proteinExistence type="predicted"/>
<accession>A0A2I0I8Z5</accession>
<reference evidence="1 2" key="1">
    <citation type="submission" date="2017-11" db="EMBL/GenBank/DDBJ databases">
        <title>De-novo sequencing of pomegranate (Punica granatum L.) genome.</title>
        <authorList>
            <person name="Akparov Z."/>
            <person name="Amiraslanov A."/>
            <person name="Hajiyeva S."/>
            <person name="Abbasov M."/>
            <person name="Kaur K."/>
            <person name="Hamwieh A."/>
            <person name="Solovyev V."/>
            <person name="Salamov A."/>
            <person name="Braich B."/>
            <person name="Kosarev P."/>
            <person name="Mahmoud A."/>
            <person name="Hajiyev E."/>
            <person name="Babayeva S."/>
            <person name="Izzatullayeva V."/>
            <person name="Mammadov A."/>
            <person name="Mammadov A."/>
            <person name="Sharifova S."/>
            <person name="Ojaghi J."/>
            <person name="Eynullazada K."/>
            <person name="Bayramov B."/>
            <person name="Abdulazimova A."/>
            <person name="Shahmuradov I."/>
        </authorList>
    </citation>
    <scope>NUCLEOTIDE SEQUENCE [LARGE SCALE GENOMIC DNA]</scope>
    <source>
        <strain evidence="2">cv. AG2017</strain>
        <tissue evidence="1">Leaf</tissue>
    </source>
</reference>
<evidence type="ECO:0000313" key="1">
    <source>
        <dbReference type="EMBL" id="PKI40140.1"/>
    </source>
</evidence>
<gene>
    <name evidence="1" type="ORF">CRG98_039470</name>
</gene>
<protein>
    <submittedName>
        <fullName evidence="1">Uncharacterized protein</fullName>
    </submittedName>
</protein>
<dbReference type="AlphaFoldDB" id="A0A2I0I8Z5"/>
<sequence>MGIKGYLAERKEQNQDQLPTQILGERIARMEHTMSKVKERIARLEHIEEEAKIYVNRILTLLEAKAISPTTPRMRLNQFRLFQQYSQEALRLSQPSQRNPWS</sequence>
<comment type="caution">
    <text evidence="1">The sequence shown here is derived from an EMBL/GenBank/DDBJ whole genome shotgun (WGS) entry which is preliminary data.</text>
</comment>